<organism evidence="4 5">
    <name type="scientific">Marinigracilibium pacificum</name>
    <dbReference type="NCBI Taxonomy" id="2729599"/>
    <lineage>
        <taxon>Bacteria</taxon>
        <taxon>Pseudomonadati</taxon>
        <taxon>Bacteroidota</taxon>
        <taxon>Cytophagia</taxon>
        <taxon>Cytophagales</taxon>
        <taxon>Flammeovirgaceae</taxon>
        <taxon>Marinigracilibium</taxon>
    </lineage>
</organism>
<dbReference type="PROSITE" id="PS51677">
    <property type="entry name" value="NODB"/>
    <property type="match status" value="1"/>
</dbReference>
<dbReference type="CDD" id="cd10917">
    <property type="entry name" value="CE4_NodB_like_6s_7s"/>
    <property type="match status" value="1"/>
</dbReference>
<dbReference type="SUPFAM" id="SSF88713">
    <property type="entry name" value="Glycoside hydrolase/deacetylase"/>
    <property type="match status" value="1"/>
</dbReference>
<dbReference type="Proteomes" id="UP000559010">
    <property type="component" value="Unassembled WGS sequence"/>
</dbReference>
<dbReference type="EMBL" id="JABBNU010000015">
    <property type="protein sequence ID" value="NMM50716.1"/>
    <property type="molecule type" value="Genomic_DNA"/>
</dbReference>
<keyword evidence="5" id="KW-1185">Reference proteome</keyword>
<dbReference type="GO" id="GO:0016810">
    <property type="term" value="F:hydrolase activity, acting on carbon-nitrogen (but not peptide) bonds"/>
    <property type="evidence" value="ECO:0007669"/>
    <property type="project" value="InterPro"/>
</dbReference>
<dbReference type="InterPro" id="IPR050248">
    <property type="entry name" value="Polysacc_deacetylase_ArnD"/>
</dbReference>
<dbReference type="InterPro" id="IPR011330">
    <property type="entry name" value="Glyco_hydro/deAcase_b/a-brl"/>
</dbReference>
<dbReference type="Gene3D" id="3.20.20.370">
    <property type="entry name" value="Glycoside hydrolase/deacetylase"/>
    <property type="match status" value="1"/>
</dbReference>
<accession>A0A848J4S2</accession>
<dbReference type="AlphaFoldDB" id="A0A848J4S2"/>
<feature type="domain" description="NodB homology" evidence="3">
    <location>
        <begin position="28"/>
        <end position="209"/>
    </location>
</feature>
<proteinExistence type="predicted"/>
<protein>
    <submittedName>
        <fullName evidence="4">Polysaccharide deacetylase family protein</fullName>
    </submittedName>
</protein>
<dbReference type="Pfam" id="PF01522">
    <property type="entry name" value="Polysacc_deac_1"/>
    <property type="match status" value="1"/>
</dbReference>
<evidence type="ECO:0000256" key="1">
    <source>
        <dbReference type="ARBA" id="ARBA00022723"/>
    </source>
</evidence>
<dbReference type="PANTHER" id="PTHR10587:SF133">
    <property type="entry name" value="CHITIN DEACETYLASE 1-RELATED"/>
    <property type="match status" value="1"/>
</dbReference>
<comment type="caution">
    <text evidence="4">The sequence shown here is derived from an EMBL/GenBank/DDBJ whole genome shotgun (WGS) entry which is preliminary data.</text>
</comment>
<evidence type="ECO:0000259" key="3">
    <source>
        <dbReference type="PROSITE" id="PS51677"/>
    </source>
</evidence>
<dbReference type="InterPro" id="IPR002509">
    <property type="entry name" value="NODB_dom"/>
</dbReference>
<gene>
    <name evidence="4" type="ORF">HH304_20070</name>
</gene>
<reference evidence="4 5" key="1">
    <citation type="submission" date="2020-04" db="EMBL/GenBank/DDBJ databases">
        <title>Flammeovirgaceae bacterium KN852 isolated from deep sea.</title>
        <authorList>
            <person name="Zhang D.-C."/>
        </authorList>
    </citation>
    <scope>NUCLEOTIDE SEQUENCE [LARGE SCALE GENOMIC DNA]</scope>
    <source>
        <strain evidence="4 5">KN852</strain>
    </source>
</reference>
<evidence type="ECO:0000313" key="4">
    <source>
        <dbReference type="EMBL" id="NMM50716.1"/>
    </source>
</evidence>
<dbReference type="GO" id="GO:0016020">
    <property type="term" value="C:membrane"/>
    <property type="evidence" value="ECO:0007669"/>
    <property type="project" value="TreeGrafter"/>
</dbReference>
<dbReference type="PANTHER" id="PTHR10587">
    <property type="entry name" value="GLYCOSYL TRANSFERASE-RELATED"/>
    <property type="match status" value="1"/>
</dbReference>
<dbReference type="RefSeq" id="WP_169685081.1">
    <property type="nucleotide sequence ID" value="NZ_JABBNU010000015.1"/>
</dbReference>
<dbReference type="GO" id="GO:0005975">
    <property type="term" value="P:carbohydrate metabolic process"/>
    <property type="evidence" value="ECO:0007669"/>
    <property type="project" value="InterPro"/>
</dbReference>
<name>A0A848J4S2_9BACT</name>
<evidence type="ECO:0000256" key="2">
    <source>
        <dbReference type="ARBA" id="ARBA00022801"/>
    </source>
</evidence>
<sequence length="215" mass="25166">MPAFLHHMPNWVRKVYPGSLWQVDTENKDVYLTFDDGPIPEITPWVLDVLNRYNIKATFFMVGDNVRKHPDIFRQVIDHGHLIGNHTFYHKNGFQQSDQEYYDNITKCREIIESQGYGDNLLFRPPYGRLRRRQLRHIIDDGYEVVLWSLLSGDFSPSLEPDNILKKLKKHLSPGSIVVFHDSIKAEVSMKATLEPFINHCLNSGYQFKLIKPVR</sequence>
<keyword evidence="2" id="KW-0378">Hydrolase</keyword>
<evidence type="ECO:0000313" key="5">
    <source>
        <dbReference type="Proteomes" id="UP000559010"/>
    </source>
</evidence>
<keyword evidence="1" id="KW-0479">Metal-binding</keyword>
<dbReference type="GO" id="GO:0046872">
    <property type="term" value="F:metal ion binding"/>
    <property type="evidence" value="ECO:0007669"/>
    <property type="project" value="UniProtKB-KW"/>
</dbReference>